<reference evidence="1" key="1">
    <citation type="journal article" date="2021" name="Nat. Commun.">
        <title>Genetic determinants of endophytism in the Arabidopsis root mycobiome.</title>
        <authorList>
            <person name="Mesny F."/>
            <person name="Miyauchi S."/>
            <person name="Thiergart T."/>
            <person name="Pickel B."/>
            <person name="Atanasova L."/>
            <person name="Karlsson M."/>
            <person name="Huettel B."/>
            <person name="Barry K.W."/>
            <person name="Haridas S."/>
            <person name="Chen C."/>
            <person name="Bauer D."/>
            <person name="Andreopoulos W."/>
            <person name="Pangilinan J."/>
            <person name="LaButti K."/>
            <person name="Riley R."/>
            <person name="Lipzen A."/>
            <person name="Clum A."/>
            <person name="Drula E."/>
            <person name="Henrissat B."/>
            <person name="Kohler A."/>
            <person name="Grigoriev I.V."/>
            <person name="Martin F.M."/>
            <person name="Hacquard S."/>
        </authorList>
    </citation>
    <scope>NUCLEOTIDE SEQUENCE</scope>
    <source>
        <strain evidence="1">MPI-CAGE-CH-0235</strain>
    </source>
</reference>
<evidence type="ECO:0000313" key="1">
    <source>
        <dbReference type="EMBL" id="KAH7328816.1"/>
    </source>
</evidence>
<dbReference type="Proteomes" id="UP000813444">
    <property type="component" value="Unassembled WGS sequence"/>
</dbReference>
<name>A0A8K0WYE7_9HYPO</name>
<gene>
    <name evidence="1" type="ORF">B0I35DRAFT_27592</name>
</gene>
<proteinExistence type="predicted"/>
<sequence length="304" mass="34788">MHEYPVLFQRGIGKQPLLYRSSTFILVTYLYFIRLNKKIRQFRISLGTSRHALSSCTTANTHFLPFISFLSYSFHIVQISECCLQPYPAHTALTIYLAHFPTSPFPLTPNFSSPTFFTHALPSQPYRRLFTHSHTFGHRVLVRRIPFFYSFIPVFTLFDDPSETRALVLRFHIFIFSDVSSISRTSRSSILRLQTSRSLKIYPKFAFSVLYQSSTHPASSLACFEDPFRSPTILCHRSISIPLLPTSRSSKIHPEVRALQYFATELGCLPPPSLATPNRRRIKTKVGIASKITQSRPPQKPPAS</sequence>
<evidence type="ECO:0000313" key="2">
    <source>
        <dbReference type="Proteomes" id="UP000813444"/>
    </source>
</evidence>
<organism evidence="1 2">
    <name type="scientific">Stachybotrys elegans</name>
    <dbReference type="NCBI Taxonomy" id="80388"/>
    <lineage>
        <taxon>Eukaryota</taxon>
        <taxon>Fungi</taxon>
        <taxon>Dikarya</taxon>
        <taxon>Ascomycota</taxon>
        <taxon>Pezizomycotina</taxon>
        <taxon>Sordariomycetes</taxon>
        <taxon>Hypocreomycetidae</taxon>
        <taxon>Hypocreales</taxon>
        <taxon>Stachybotryaceae</taxon>
        <taxon>Stachybotrys</taxon>
    </lineage>
</organism>
<dbReference type="EMBL" id="JAGPNK010000001">
    <property type="protein sequence ID" value="KAH7328816.1"/>
    <property type="molecule type" value="Genomic_DNA"/>
</dbReference>
<protein>
    <submittedName>
        <fullName evidence="1">Uncharacterized protein</fullName>
    </submittedName>
</protein>
<comment type="caution">
    <text evidence="1">The sequence shown here is derived from an EMBL/GenBank/DDBJ whole genome shotgun (WGS) entry which is preliminary data.</text>
</comment>
<accession>A0A8K0WYE7</accession>
<dbReference type="AlphaFoldDB" id="A0A8K0WYE7"/>
<keyword evidence="2" id="KW-1185">Reference proteome</keyword>